<protein>
    <recommendedName>
        <fullName evidence="3">MalT-like TPR region domain-containing protein</fullName>
    </recommendedName>
</protein>
<evidence type="ECO:0000313" key="1">
    <source>
        <dbReference type="EMBL" id="BDU78703.1"/>
    </source>
</evidence>
<proteinExistence type="predicted"/>
<dbReference type="Proteomes" id="UP001228113">
    <property type="component" value="Chromosome"/>
</dbReference>
<dbReference type="SMART" id="SM00028">
    <property type="entry name" value="TPR"/>
    <property type="match status" value="4"/>
</dbReference>
<dbReference type="InterPro" id="IPR011990">
    <property type="entry name" value="TPR-like_helical_dom_sf"/>
</dbReference>
<dbReference type="RefSeq" id="WP_316410794.1">
    <property type="nucleotide sequence ID" value="NZ_AP027081.1"/>
</dbReference>
<dbReference type="Gene3D" id="1.25.40.10">
    <property type="entry name" value="Tetratricopeptide repeat domain"/>
    <property type="match status" value="2"/>
</dbReference>
<dbReference type="InterPro" id="IPR019734">
    <property type="entry name" value="TPR_rpt"/>
</dbReference>
<accession>A0AA48HA44</accession>
<name>A0AA48HA44_9BACT</name>
<dbReference type="KEGG" id="msea:METESE_36610"/>
<dbReference type="AlphaFoldDB" id="A0AA48HA44"/>
<dbReference type="EMBL" id="AP027081">
    <property type="protein sequence ID" value="BDU78703.1"/>
    <property type="molecule type" value="Genomic_DNA"/>
</dbReference>
<keyword evidence="2" id="KW-1185">Reference proteome</keyword>
<evidence type="ECO:0008006" key="3">
    <source>
        <dbReference type="Google" id="ProtNLM"/>
    </source>
</evidence>
<reference evidence="1" key="1">
    <citation type="journal article" date="2023" name="Int. J. Syst. Evol. Microbiol.">
        <title>Mesoterricola silvestris gen. nov., sp. nov., Mesoterricola sediminis sp. nov., Geothrix oryzae sp. nov., Geothrix edaphica sp. nov., Geothrix rubra sp. nov., and Geothrix limicola sp. nov., six novel members of Acidobacteriota isolated from soils.</title>
        <authorList>
            <person name="Itoh H."/>
            <person name="Sugisawa Y."/>
            <person name="Mise K."/>
            <person name="Xu Z."/>
            <person name="Kuniyasu M."/>
            <person name="Ushijima N."/>
            <person name="Kawano K."/>
            <person name="Kobayashi E."/>
            <person name="Shiratori Y."/>
            <person name="Masuda Y."/>
            <person name="Senoo K."/>
        </authorList>
    </citation>
    <scope>NUCLEOTIDE SEQUENCE</scope>
    <source>
        <strain evidence="1">W786</strain>
    </source>
</reference>
<dbReference type="SUPFAM" id="SSF48452">
    <property type="entry name" value="TPR-like"/>
    <property type="match status" value="1"/>
</dbReference>
<evidence type="ECO:0000313" key="2">
    <source>
        <dbReference type="Proteomes" id="UP001228113"/>
    </source>
</evidence>
<organism evidence="1 2">
    <name type="scientific">Mesoterricola sediminis</name>
    <dbReference type="NCBI Taxonomy" id="2927980"/>
    <lineage>
        <taxon>Bacteria</taxon>
        <taxon>Pseudomonadati</taxon>
        <taxon>Acidobacteriota</taxon>
        <taxon>Holophagae</taxon>
        <taxon>Holophagales</taxon>
        <taxon>Holophagaceae</taxon>
        <taxon>Mesoterricola</taxon>
    </lineage>
</organism>
<sequence>MGRGWRLGGRWFAEVRELDGPATGAGCSFRVVRQDGEGPRQLLQLWEPLPPPRVLDAIREDFLRAFDQASPLDPGPARMGHDAKAAWFLQKLEGIPYPRLWGSVDAPGRKALEAAVAEALASSRTPRLADPEVVGLKPGRVLAPRVLGPEPWPGPGLALPDAPPGPGTARVWEDLQALADPASVPIRGRSRELTYLKSLMLGLGSPATPERAVFLTGEEGLDQDRLCDWAGAAAQTEGRWVVDVELLPGERAGAFLGRILGEALTGLEADLYAAEPGLARSLARRMASFAFLRGGRKPVAPDRRLEVDEVEAALGALAWADALHPRLFLLRGLELMGVDVLDLLRGLTGHSRLPWILSFRGAGTCQGLKSWLDSAGNGPGAAIVVLDRVDEAGLQETLTDALGAHRLPEAYTTAVCASALGNPGLLRRILDMAILRGDLVREGGAWTLAPGAPPPPGPGESEIQAILAARAARLEPQARRALKALALAEAPVAAAVLARVLGQDPDAAEAPLQALQDAQLAVAADGRLRVPSALVRELALEGSAPGELRAVAAALLRALEAEAGSPVLAVRLRARAQDPVSAVEQVIEALRRERPGPAEAQAAVDEALGLGPGPVPSARLHACLSDAWAQVGDLARARAALAEAFGALGEPAPGSTEEEWAARFHRKAACLEIGLRAFKAAHQSIRSAAACLADHPFHGEQVRLRLALGRLHAAQGAVPKAARALEEGLLLLARRETADGREDHVALLLELGRVQGQRCQFEQALETLQSARRFFEHAGDRRGLAAVLGALGQIHLGMGQTEAACRLLDEALVHAGAQEDPGLKAACRLDLGIARGFQQSLGPALAHLDSALRRFQGLQDPVGASRALLWKARTLAVLGDLVQADFLAARAAEVREDLLTPQERGDAAFIAGELDVLRGDWPAALRRFQEAANRYGEAGLVWRERLARLRYVQAEALEGGEAAEAAWTHLERLKGPVEGSGSRWLEVEWRRAHALLLEGAGPAEAVLAEALSAWGDVRNLARELRFPHLAMEAGTREADLLLARGERLGARSTIQDAAATFQELWSRVPAHLEAAFAGRADVRAFRSAAEAAGVPFLLPAKSDPLADWSPTQANLPLPTPLRGHP</sequence>
<gene>
    <name evidence="1" type="ORF">METESE_36610</name>
</gene>